<keyword evidence="3" id="KW-1185">Reference proteome</keyword>
<comment type="caution">
    <text evidence="2">The sequence shown here is derived from an EMBL/GenBank/DDBJ whole genome shotgun (WGS) entry which is preliminary data.</text>
</comment>
<organism evidence="2 3">
    <name type="scientific">Vibrio ponticus</name>
    <dbReference type="NCBI Taxonomy" id="265668"/>
    <lineage>
        <taxon>Bacteria</taxon>
        <taxon>Pseudomonadati</taxon>
        <taxon>Pseudomonadota</taxon>
        <taxon>Gammaproteobacteria</taxon>
        <taxon>Vibrionales</taxon>
        <taxon>Vibrionaceae</taxon>
        <taxon>Vibrio</taxon>
    </lineage>
</organism>
<evidence type="ECO:0000313" key="3">
    <source>
        <dbReference type="Proteomes" id="UP000186206"/>
    </source>
</evidence>
<reference evidence="2 3" key="1">
    <citation type="submission" date="2016-09" db="EMBL/GenBank/DDBJ databases">
        <title>Genomic Taxonomy of the Vibrionaceae.</title>
        <authorList>
            <person name="Gonzalez-Castillo A."/>
            <person name="Gomez-Gil B."/>
            <person name="Enciso-Ibarra K."/>
        </authorList>
    </citation>
    <scope>NUCLEOTIDE SEQUENCE [LARGE SCALE GENOMIC DNA]</scope>
    <source>
        <strain evidence="2 3">CAIM 1731</strain>
    </source>
</reference>
<gene>
    <name evidence="2" type="ORF">BIY21_03700</name>
</gene>
<dbReference type="Proteomes" id="UP000186206">
    <property type="component" value="Unassembled WGS sequence"/>
</dbReference>
<dbReference type="EMBL" id="MJMI01000131">
    <property type="protein sequence ID" value="OLQ86543.1"/>
    <property type="molecule type" value="Genomic_DNA"/>
</dbReference>
<keyword evidence="1" id="KW-0732">Signal</keyword>
<feature type="signal peptide" evidence="1">
    <location>
        <begin position="1"/>
        <end position="24"/>
    </location>
</feature>
<feature type="chain" id="PRO_5045814943" evidence="1">
    <location>
        <begin position="25"/>
        <end position="489"/>
    </location>
</feature>
<sequence length="489" mass="55696">MIIKKIPSQLLAFLAVGFSTFVSASSVKTGYFIDAPVTGLFYKTTSNLSGLTNKGAFSYQDGDVISFYLGRDDSGYLLNRVSSQEILTPNLISSLPSKSINLTRLLLSLDSTPEDRQEILLVSDWLAKPEIQKHLKKLDLITLEPEVLSSLNIDLVTAREAVEHLNQSQEYIAEHFASDQVLFSPMNKRLKTIVVKRRDYSGRICVYDLRLAQHPKYRPPYGSVTFEITSDTLVEYPDIGDRFRGCHVDPNNIDTMQTLYTPLVEMRGERGLVECAKSGCTRNDLNGFDIDSFNDDGDWKYRSLSLSFDPATQLMMEKTQGLGKKEFISHPNLIEQIWFTSPQQQFKQFSYEGIWQETIYLTDQMESHCILISDGKVSTLSDETSLADGESCPSDTTQYQREVTHLYGDMWWVSNQSRLASLEQLNISVRWYVESQPKVTSWEYLPAGQGWDQGILYRYQQEITRNLDGSERLKTHSISEFKKITGTNN</sequence>
<name>A0ABX3FA53_9VIBR</name>
<evidence type="ECO:0000313" key="2">
    <source>
        <dbReference type="EMBL" id="OLQ86543.1"/>
    </source>
</evidence>
<accession>A0ABX3FA53</accession>
<evidence type="ECO:0000256" key="1">
    <source>
        <dbReference type="SAM" id="SignalP"/>
    </source>
</evidence>
<proteinExistence type="predicted"/>
<protein>
    <submittedName>
        <fullName evidence="2">Chromosome partitioning protein ParA</fullName>
    </submittedName>
</protein>